<organism evidence="2 3">
    <name type="scientific">Actinomadura miaoliensis</name>
    <dbReference type="NCBI Taxonomy" id="430685"/>
    <lineage>
        <taxon>Bacteria</taxon>
        <taxon>Bacillati</taxon>
        <taxon>Actinomycetota</taxon>
        <taxon>Actinomycetes</taxon>
        <taxon>Streptosporangiales</taxon>
        <taxon>Thermomonosporaceae</taxon>
        <taxon>Actinomadura</taxon>
    </lineage>
</organism>
<feature type="compositionally biased region" description="Low complexity" evidence="1">
    <location>
        <begin position="95"/>
        <end position="105"/>
    </location>
</feature>
<feature type="region of interest" description="Disordered" evidence="1">
    <location>
        <begin position="76"/>
        <end position="196"/>
    </location>
</feature>
<proteinExistence type="predicted"/>
<evidence type="ECO:0008006" key="4">
    <source>
        <dbReference type="Google" id="ProtNLM"/>
    </source>
</evidence>
<name>A0ABP7V5Q5_9ACTN</name>
<protein>
    <recommendedName>
        <fullName evidence="4">TfoX/Sxy family protein</fullName>
    </recommendedName>
</protein>
<keyword evidence="3" id="KW-1185">Reference proteome</keyword>
<dbReference type="EMBL" id="BAAAZG010000002">
    <property type="protein sequence ID" value="GAA4060192.1"/>
    <property type="molecule type" value="Genomic_DNA"/>
</dbReference>
<evidence type="ECO:0000256" key="1">
    <source>
        <dbReference type="SAM" id="MobiDB-lite"/>
    </source>
</evidence>
<sequence length="212" mass="23124">MTAGPVAGARPWAVEVDVDQVLAELRRRFPGVEIWHGAFTGSLWGLVYDRSGDAHLIEADTPVELGQRLYDAGARSPLEPTGVPGAGGMVADLWSSPTSTQRSSVSPPPPHVLPRPSCDVPLQQAPQPRATSPQPPLAARQASRPSPRPQASRPSSSSRQGWHSSPPPSRQGARSSPSLVRSARAVRGRHEVERRRGWLRRLLDRLTWTEDW</sequence>
<reference evidence="3" key="1">
    <citation type="journal article" date="2019" name="Int. J. Syst. Evol. Microbiol.">
        <title>The Global Catalogue of Microorganisms (GCM) 10K type strain sequencing project: providing services to taxonomists for standard genome sequencing and annotation.</title>
        <authorList>
            <consortium name="The Broad Institute Genomics Platform"/>
            <consortium name="The Broad Institute Genome Sequencing Center for Infectious Disease"/>
            <person name="Wu L."/>
            <person name="Ma J."/>
        </authorList>
    </citation>
    <scope>NUCLEOTIDE SEQUENCE [LARGE SCALE GENOMIC DNA]</scope>
    <source>
        <strain evidence="3">JCM 16702</strain>
    </source>
</reference>
<accession>A0ABP7V5Q5</accession>
<dbReference type="Proteomes" id="UP001500683">
    <property type="component" value="Unassembled WGS sequence"/>
</dbReference>
<comment type="caution">
    <text evidence="2">The sequence shown here is derived from an EMBL/GenBank/DDBJ whole genome shotgun (WGS) entry which is preliminary data.</text>
</comment>
<gene>
    <name evidence="2" type="ORF">GCM10022214_11090</name>
</gene>
<evidence type="ECO:0000313" key="2">
    <source>
        <dbReference type="EMBL" id="GAA4060192.1"/>
    </source>
</evidence>
<evidence type="ECO:0000313" key="3">
    <source>
        <dbReference type="Proteomes" id="UP001500683"/>
    </source>
</evidence>
<feature type="compositionally biased region" description="Low complexity" evidence="1">
    <location>
        <begin position="137"/>
        <end position="164"/>
    </location>
</feature>